<proteinExistence type="predicted"/>
<evidence type="ECO:0000313" key="2">
    <source>
        <dbReference type="Proteomes" id="UP001596137"/>
    </source>
</evidence>
<reference evidence="2" key="1">
    <citation type="journal article" date="2019" name="Int. J. Syst. Evol. Microbiol.">
        <title>The Global Catalogue of Microorganisms (GCM) 10K type strain sequencing project: providing services to taxonomists for standard genome sequencing and annotation.</title>
        <authorList>
            <consortium name="The Broad Institute Genomics Platform"/>
            <consortium name="The Broad Institute Genome Sequencing Center for Infectious Disease"/>
            <person name="Wu L."/>
            <person name="Ma J."/>
        </authorList>
    </citation>
    <scope>NUCLEOTIDE SEQUENCE [LARGE SCALE GENOMIC DNA]</scope>
    <source>
        <strain evidence="2">JCM 30346</strain>
    </source>
</reference>
<sequence>MGENGSSGFAYDGFHLDPEWPGTKVGDGVDIHHPSVRNLLKALEEDVERLKGIQSGTVQHLRTYGRVTTAHVGEWDAAQSLGLVFNQGHTAITTGYEKLVMQYEAAIAVINAAFQNIGKAETASDVGLKDLT</sequence>
<organism evidence="1 2">
    <name type="scientific">Sphaerisporangium aureirubrum</name>
    <dbReference type="NCBI Taxonomy" id="1544736"/>
    <lineage>
        <taxon>Bacteria</taxon>
        <taxon>Bacillati</taxon>
        <taxon>Actinomycetota</taxon>
        <taxon>Actinomycetes</taxon>
        <taxon>Streptosporangiales</taxon>
        <taxon>Streptosporangiaceae</taxon>
        <taxon>Sphaerisporangium</taxon>
    </lineage>
</organism>
<dbReference type="RefSeq" id="WP_380763158.1">
    <property type="nucleotide sequence ID" value="NZ_JBHSRF010000119.1"/>
</dbReference>
<accession>A0ABW1NW96</accession>
<keyword evidence="2" id="KW-1185">Reference proteome</keyword>
<dbReference type="EMBL" id="JBHSRF010000119">
    <property type="protein sequence ID" value="MFC6087168.1"/>
    <property type="molecule type" value="Genomic_DNA"/>
</dbReference>
<evidence type="ECO:0000313" key="1">
    <source>
        <dbReference type="EMBL" id="MFC6087168.1"/>
    </source>
</evidence>
<name>A0ABW1NW96_9ACTN</name>
<comment type="caution">
    <text evidence="1">The sequence shown here is derived from an EMBL/GenBank/DDBJ whole genome shotgun (WGS) entry which is preliminary data.</text>
</comment>
<evidence type="ECO:0008006" key="3">
    <source>
        <dbReference type="Google" id="ProtNLM"/>
    </source>
</evidence>
<gene>
    <name evidence="1" type="ORF">ACFP1K_38800</name>
</gene>
<protein>
    <recommendedName>
        <fullName evidence="3">WXG100 family type VII secretion target</fullName>
    </recommendedName>
</protein>
<dbReference type="Proteomes" id="UP001596137">
    <property type="component" value="Unassembled WGS sequence"/>
</dbReference>